<evidence type="ECO:0000313" key="3">
    <source>
        <dbReference type="EMBL" id="ORY22337.1"/>
    </source>
</evidence>
<evidence type="ECO:0000313" key="4">
    <source>
        <dbReference type="Proteomes" id="UP000193920"/>
    </source>
</evidence>
<dbReference type="GO" id="GO:0007095">
    <property type="term" value="P:mitotic G2 DNA damage checkpoint signaling"/>
    <property type="evidence" value="ECO:0007669"/>
    <property type="project" value="TreeGrafter"/>
</dbReference>
<dbReference type="AlphaFoldDB" id="A0A1Y2AJF9"/>
<dbReference type="EMBL" id="MCOG01000249">
    <property type="protein sequence ID" value="ORY22337.1"/>
    <property type="molecule type" value="Genomic_DNA"/>
</dbReference>
<reference evidence="3 4" key="1">
    <citation type="submission" date="2016-08" db="EMBL/GenBank/DDBJ databases">
        <title>A Parts List for Fungal Cellulosomes Revealed by Comparative Genomics.</title>
        <authorList>
            <consortium name="DOE Joint Genome Institute"/>
            <person name="Haitjema C.H."/>
            <person name="Gilmore S.P."/>
            <person name="Henske J.K."/>
            <person name="Solomon K.V."/>
            <person name="De Groot R."/>
            <person name="Kuo A."/>
            <person name="Mondo S.J."/>
            <person name="Salamov A.A."/>
            <person name="Labutti K."/>
            <person name="Zhao Z."/>
            <person name="Chiniquy J."/>
            <person name="Barry K."/>
            <person name="Brewer H.M."/>
            <person name="Purvine S.O."/>
            <person name="Wright A.T."/>
            <person name="Boxma B."/>
            <person name="Van Alen T."/>
            <person name="Hackstein J.H."/>
            <person name="Baker S.E."/>
            <person name="Grigoriev I.V."/>
            <person name="O'Malley M.A."/>
        </authorList>
    </citation>
    <scope>NUCLEOTIDE SEQUENCE [LARGE SCALE GENOMIC DNA]</scope>
    <source>
        <strain evidence="3 4">G1</strain>
    </source>
</reference>
<comment type="caution">
    <text evidence="3">The sequence shown here is derived from an EMBL/GenBank/DDBJ whole genome shotgun (WGS) entry which is preliminary data.</text>
</comment>
<evidence type="ECO:0000259" key="2">
    <source>
        <dbReference type="PROSITE" id="PS50172"/>
    </source>
</evidence>
<keyword evidence="4" id="KW-1185">Reference proteome</keyword>
<proteinExistence type="predicted"/>
<dbReference type="OrthoDB" id="2143040at2759"/>
<evidence type="ECO:0000256" key="1">
    <source>
        <dbReference type="ARBA" id="ARBA00022737"/>
    </source>
</evidence>
<dbReference type="GO" id="GO:0006270">
    <property type="term" value="P:DNA replication initiation"/>
    <property type="evidence" value="ECO:0007669"/>
    <property type="project" value="TreeGrafter"/>
</dbReference>
<dbReference type="STRING" id="1754190.A0A1Y2AJF9"/>
<dbReference type="PROSITE" id="PS50172">
    <property type="entry name" value="BRCT"/>
    <property type="match status" value="1"/>
</dbReference>
<accession>A0A1Y2AJF9</accession>
<dbReference type="InterPro" id="IPR036420">
    <property type="entry name" value="BRCT_dom_sf"/>
</dbReference>
<dbReference type="Pfam" id="PF12738">
    <property type="entry name" value="PTCB-BRCT"/>
    <property type="match status" value="1"/>
</dbReference>
<dbReference type="InterPro" id="IPR001357">
    <property type="entry name" value="BRCT_dom"/>
</dbReference>
<sequence>MDIKEINNEILNDTDITTLENNTLDEDTIESTCLHKLVICFTGFDAEELSEYEYKIVLMGGRYSPHLTNEVTHLISRHTTSDKYKVAVQLNIPIIREDWIKECYNRRFEKGFNGKRIAPKYLLPPFVDVQICVTGISGGIK</sequence>
<gene>
    <name evidence="3" type="ORF">LY90DRAFT_515545</name>
</gene>
<protein>
    <submittedName>
        <fullName evidence="3">BRCT domain-containing protein</fullName>
    </submittedName>
</protein>
<dbReference type="SUPFAM" id="SSF52113">
    <property type="entry name" value="BRCT domain"/>
    <property type="match status" value="1"/>
</dbReference>
<organism evidence="3 4">
    <name type="scientific">Neocallimastix californiae</name>
    <dbReference type="NCBI Taxonomy" id="1754190"/>
    <lineage>
        <taxon>Eukaryota</taxon>
        <taxon>Fungi</taxon>
        <taxon>Fungi incertae sedis</taxon>
        <taxon>Chytridiomycota</taxon>
        <taxon>Chytridiomycota incertae sedis</taxon>
        <taxon>Neocallimastigomycetes</taxon>
        <taxon>Neocallimastigales</taxon>
        <taxon>Neocallimastigaceae</taxon>
        <taxon>Neocallimastix</taxon>
    </lineage>
</organism>
<dbReference type="PANTHER" id="PTHR13561:SF20">
    <property type="entry name" value="DNA TOPOISOMERASE 2-BINDING PROTEIN 1"/>
    <property type="match status" value="1"/>
</dbReference>
<name>A0A1Y2AJF9_9FUNG</name>
<dbReference type="SMART" id="SM00292">
    <property type="entry name" value="BRCT"/>
    <property type="match status" value="1"/>
</dbReference>
<dbReference type="Proteomes" id="UP000193920">
    <property type="component" value="Unassembled WGS sequence"/>
</dbReference>
<dbReference type="Gene3D" id="3.40.50.10190">
    <property type="entry name" value="BRCT domain"/>
    <property type="match status" value="1"/>
</dbReference>
<dbReference type="GO" id="GO:0033314">
    <property type="term" value="P:mitotic DNA replication checkpoint signaling"/>
    <property type="evidence" value="ECO:0007669"/>
    <property type="project" value="TreeGrafter"/>
</dbReference>
<keyword evidence="1" id="KW-0677">Repeat</keyword>
<dbReference type="CDD" id="cd17731">
    <property type="entry name" value="BRCT_TopBP1_rpt2_like"/>
    <property type="match status" value="1"/>
</dbReference>
<dbReference type="InterPro" id="IPR059215">
    <property type="entry name" value="BRCT2_TopBP1-like"/>
</dbReference>
<feature type="domain" description="BRCT" evidence="2">
    <location>
        <begin position="29"/>
        <end position="107"/>
    </location>
</feature>
<dbReference type="PANTHER" id="PTHR13561">
    <property type="entry name" value="DNA REPLICATION REGULATOR DPB11-RELATED"/>
    <property type="match status" value="1"/>
</dbReference>